<keyword evidence="2" id="KW-1185">Reference proteome</keyword>
<evidence type="ECO:0000313" key="2">
    <source>
        <dbReference type="Proteomes" id="UP000028713"/>
    </source>
</evidence>
<dbReference type="OrthoDB" id="9803207at2"/>
<evidence type="ECO:0000313" key="1">
    <source>
        <dbReference type="EMBL" id="KFE99640.1"/>
    </source>
</evidence>
<proteinExistence type="predicted"/>
<sequence>MQEDKIYEYAVIRLVPKVEREEFFNIGLVLFSKREKFIRVEFYLCPDKFKLMHSRLDYEDVVQNLEAFQKIAEGKKDGGPIAALEVPERFRWLTAVRSSVVQTSRPHPGKSKDLDKTFDKLFAELVL</sequence>
<dbReference type="EMBL" id="JPRP01000001">
    <property type="protein sequence ID" value="KFE99640.1"/>
    <property type="molecule type" value="Genomic_DNA"/>
</dbReference>
<name>A0A085Z5C7_9FLAO</name>
<gene>
    <name evidence="1" type="ORF">IX39_02965</name>
</gene>
<evidence type="ECO:0008006" key="3">
    <source>
        <dbReference type="Google" id="ProtNLM"/>
    </source>
</evidence>
<protein>
    <recommendedName>
        <fullName evidence="3">DUF3037 domain-containing protein</fullName>
    </recommendedName>
</protein>
<dbReference type="eggNOG" id="ENOG5032SI8">
    <property type="taxonomic scope" value="Bacteria"/>
</dbReference>
<organism evidence="1 2">
    <name type="scientific">Chryseobacterium formosense</name>
    <dbReference type="NCBI Taxonomy" id="236814"/>
    <lineage>
        <taxon>Bacteria</taxon>
        <taxon>Pseudomonadati</taxon>
        <taxon>Bacteroidota</taxon>
        <taxon>Flavobacteriia</taxon>
        <taxon>Flavobacteriales</taxon>
        <taxon>Weeksellaceae</taxon>
        <taxon>Chryseobacterium group</taxon>
        <taxon>Chryseobacterium</taxon>
    </lineage>
</organism>
<dbReference type="RefSeq" id="WP_034673333.1">
    <property type="nucleotide sequence ID" value="NZ_FPAP01000004.1"/>
</dbReference>
<dbReference type="Pfam" id="PF11236">
    <property type="entry name" value="DUF3037"/>
    <property type="match status" value="1"/>
</dbReference>
<reference evidence="1 2" key="1">
    <citation type="submission" date="2014-07" db="EMBL/GenBank/DDBJ databases">
        <title>Genome of Chryseobacterium formosense LMG 24722.</title>
        <authorList>
            <person name="Pipes S.E."/>
            <person name="Stropko S.J."/>
            <person name="Newman J.D."/>
        </authorList>
    </citation>
    <scope>NUCLEOTIDE SEQUENCE [LARGE SCALE GENOMIC DNA]</scope>
    <source>
        <strain evidence="1 2">LMG 24722</strain>
    </source>
</reference>
<comment type="caution">
    <text evidence="1">The sequence shown here is derived from an EMBL/GenBank/DDBJ whole genome shotgun (WGS) entry which is preliminary data.</text>
</comment>
<dbReference type="Proteomes" id="UP000028713">
    <property type="component" value="Unassembled WGS sequence"/>
</dbReference>
<dbReference type="AlphaFoldDB" id="A0A085Z5C7"/>
<dbReference type="STRING" id="236814.IX39_02965"/>
<dbReference type="InterPro" id="IPR021398">
    <property type="entry name" value="DUF3037"/>
</dbReference>
<accession>A0A085Z5C7</accession>